<sequence>MVKFTIKIDKSVTEINITFKYVEVETQSIDETLTDDDNEKEKEDSKENVPDNADKRDSPSHVPDNADKRDSPGHVPDNVDKRDSPDQSVLSSIENQQHLTRDVSLIKKYKSKN</sequence>
<evidence type="ECO:0000313" key="3">
    <source>
        <dbReference type="WBParaSite" id="PSU_v2.g4017.t1"/>
    </source>
</evidence>
<organism evidence="2 3">
    <name type="scientific">Panagrolaimus superbus</name>
    <dbReference type="NCBI Taxonomy" id="310955"/>
    <lineage>
        <taxon>Eukaryota</taxon>
        <taxon>Metazoa</taxon>
        <taxon>Ecdysozoa</taxon>
        <taxon>Nematoda</taxon>
        <taxon>Chromadorea</taxon>
        <taxon>Rhabditida</taxon>
        <taxon>Tylenchina</taxon>
        <taxon>Panagrolaimomorpha</taxon>
        <taxon>Panagrolaimoidea</taxon>
        <taxon>Panagrolaimidae</taxon>
        <taxon>Panagrolaimus</taxon>
    </lineage>
</organism>
<dbReference type="Proteomes" id="UP000887577">
    <property type="component" value="Unplaced"/>
</dbReference>
<protein>
    <submittedName>
        <fullName evidence="3">Uncharacterized protein</fullName>
    </submittedName>
</protein>
<dbReference type="AlphaFoldDB" id="A0A914YTK9"/>
<evidence type="ECO:0000313" key="2">
    <source>
        <dbReference type="Proteomes" id="UP000887577"/>
    </source>
</evidence>
<feature type="compositionally biased region" description="Polar residues" evidence="1">
    <location>
        <begin position="86"/>
        <end position="98"/>
    </location>
</feature>
<feature type="compositionally biased region" description="Basic and acidic residues" evidence="1">
    <location>
        <begin position="39"/>
        <end position="85"/>
    </location>
</feature>
<keyword evidence="2" id="KW-1185">Reference proteome</keyword>
<feature type="region of interest" description="Disordered" evidence="1">
    <location>
        <begin position="29"/>
        <end position="98"/>
    </location>
</feature>
<evidence type="ECO:0000256" key="1">
    <source>
        <dbReference type="SAM" id="MobiDB-lite"/>
    </source>
</evidence>
<proteinExistence type="predicted"/>
<dbReference type="WBParaSite" id="PSU_v2.g4017.t1">
    <property type="protein sequence ID" value="PSU_v2.g4017.t1"/>
    <property type="gene ID" value="PSU_v2.g4017"/>
</dbReference>
<name>A0A914YTK9_9BILA</name>
<accession>A0A914YTK9</accession>
<reference evidence="3" key="1">
    <citation type="submission" date="2022-11" db="UniProtKB">
        <authorList>
            <consortium name="WormBaseParasite"/>
        </authorList>
    </citation>
    <scope>IDENTIFICATION</scope>
</reference>